<evidence type="ECO:0000313" key="4">
    <source>
        <dbReference type="Proteomes" id="UP000472971"/>
    </source>
</evidence>
<dbReference type="EMBL" id="JAAIWN010000007">
    <property type="protein sequence ID" value="NEY80814.1"/>
    <property type="molecule type" value="Genomic_DNA"/>
</dbReference>
<evidence type="ECO:0000313" key="5">
    <source>
        <dbReference type="Proteomes" id="UP000570010"/>
    </source>
</evidence>
<feature type="transmembrane region" description="Helical" evidence="1">
    <location>
        <begin position="6"/>
        <end position="29"/>
    </location>
</feature>
<sequence length="62" mass="6395">MGEYIMDVAIVALLVIGITATVGVITNGIGTGLFGGKNKNEFVVQSNKIQTNWKSVGGGKGK</sequence>
<accession>A0A6B3VZP6</accession>
<dbReference type="Proteomes" id="UP000472971">
    <property type="component" value="Unassembled WGS sequence"/>
</dbReference>
<keyword evidence="1" id="KW-1133">Transmembrane helix</keyword>
<organism evidence="3 4">
    <name type="scientific">Bacillus aquiflavi</name>
    <dbReference type="NCBI Taxonomy" id="2672567"/>
    <lineage>
        <taxon>Bacteria</taxon>
        <taxon>Bacillati</taxon>
        <taxon>Bacillota</taxon>
        <taxon>Bacilli</taxon>
        <taxon>Bacillales</taxon>
        <taxon>Bacillaceae</taxon>
        <taxon>Bacillus</taxon>
    </lineage>
</organism>
<keyword evidence="4" id="KW-1185">Reference proteome</keyword>
<protein>
    <submittedName>
        <fullName evidence="3">Uncharacterized protein</fullName>
    </submittedName>
</protein>
<dbReference type="AlphaFoldDB" id="A0A6B3VZP6"/>
<keyword evidence="1" id="KW-0472">Membrane</keyword>
<reference evidence="2 5" key="2">
    <citation type="submission" date="2020-07" db="EMBL/GenBank/DDBJ databases">
        <authorList>
            <person name="Feng H."/>
        </authorList>
    </citation>
    <scope>NUCLEOTIDE SEQUENCE [LARGE SCALE GENOMIC DNA]</scope>
    <source>
        <strain evidence="2">S-12</strain>
        <strain evidence="5">s-12</strain>
    </source>
</reference>
<proteinExistence type="predicted"/>
<reference evidence="3 4" key="1">
    <citation type="submission" date="2020-02" db="EMBL/GenBank/DDBJ databases">
        <title>Bacillus aquiflavi sp. nov., isolated from yellow water of strong flavor Chinese baijiu in Yibin region of China.</title>
        <authorList>
            <person name="Xie J."/>
        </authorList>
    </citation>
    <scope>NUCLEOTIDE SEQUENCE [LARGE SCALE GENOMIC DNA]</scope>
    <source>
        <strain evidence="3 4">3H-10</strain>
    </source>
</reference>
<keyword evidence="1" id="KW-0812">Transmembrane</keyword>
<comment type="caution">
    <text evidence="3">The sequence shown here is derived from an EMBL/GenBank/DDBJ whole genome shotgun (WGS) entry which is preliminary data.</text>
</comment>
<evidence type="ECO:0000313" key="3">
    <source>
        <dbReference type="EMBL" id="NEY80814.1"/>
    </source>
</evidence>
<dbReference type="RefSeq" id="WP_163240589.1">
    <property type="nucleotide sequence ID" value="NZ_CP082780.1"/>
</dbReference>
<evidence type="ECO:0000313" key="2">
    <source>
        <dbReference type="EMBL" id="MBA4536446.1"/>
    </source>
</evidence>
<gene>
    <name evidence="3" type="ORF">G4D64_04585</name>
    <name evidence="2" type="ORF">H1Z61_04620</name>
</gene>
<dbReference type="EMBL" id="JACEIO010000007">
    <property type="protein sequence ID" value="MBA4536446.1"/>
    <property type="molecule type" value="Genomic_DNA"/>
</dbReference>
<name>A0A6B3VZP6_9BACI</name>
<evidence type="ECO:0000256" key="1">
    <source>
        <dbReference type="SAM" id="Phobius"/>
    </source>
</evidence>
<dbReference type="Proteomes" id="UP000570010">
    <property type="component" value="Unassembled WGS sequence"/>
</dbReference>